<dbReference type="SUPFAM" id="SSF57850">
    <property type="entry name" value="RING/U-box"/>
    <property type="match status" value="1"/>
</dbReference>
<evidence type="ECO:0000256" key="12">
    <source>
        <dbReference type="PROSITE-ProRule" id="PRU00175"/>
    </source>
</evidence>
<evidence type="ECO:0000256" key="10">
    <source>
        <dbReference type="ARBA" id="ARBA00058903"/>
    </source>
</evidence>
<dbReference type="PANTHER" id="PTHR12429:SF6">
    <property type="entry name" value="PROTEIN NEURALIZED"/>
    <property type="match status" value="1"/>
</dbReference>
<evidence type="ECO:0000313" key="16">
    <source>
        <dbReference type="EMBL" id="KAJ6635640.1"/>
    </source>
</evidence>
<dbReference type="InterPro" id="IPR006573">
    <property type="entry name" value="NHR_dom"/>
</dbReference>
<sequence length="644" mass="71559">MNEIKLKVLLIPTKKGQFIKDSKKRRKGKRTPRSTTSCPGPNNLPPLQFHQVHGDNIRICRDGTMAKRYESFCKGITFSARPVKINERVYVKFSEISNNWSGVIRFGFTYNDPATLRSSLPKYACPDLTNKPGYWAKALNERFCERDNILFYYVTSAGDVHFGINGEEKGIFINGVETRGPLWTLIDIYGNCSAIEFLDSRIYMYQQQNHNARRSGEAIVDTIIPTFQSASLNEDSTAVARSCGDINRWCGNSNGLSPIPFHRTKGRNIGLSSDRFVATRADTEFCQGYVFTARPLRIGEKIIVQILRTEHLYVGALALGLTSCDPASLQSSDLPDDSDMLLDRPEYWVVSKDVVSTPVRGDEICFCVTSNGEVQISKNGGPASVVMHVDQSLQLWAFLDVYGSTQSVRIFSQPMTTLPTSPRRLQIPIPSSESVNSLNSQVSQQSENQRQVAQMAAQRLISVPATGDMILQTGGTVLVVNLPPAHSTEVLPSAAPRRQQSQVAVPCSSATLLSNYSSTYDEPINVQQQQNYNARNDVNHTNGVVTSQQRLQVQLPNSESSNALITQSSDNQRKAVQMAAHQNASDSSIQCYICYENPIDSVLYMCGHMCMCYNCAIQQWRGIGGGHCPLCRAVIRDVIRTYKS</sequence>
<keyword evidence="4" id="KW-0677">Repeat</keyword>
<reference evidence="16" key="1">
    <citation type="submission" date="2022-07" db="EMBL/GenBank/DDBJ databases">
        <authorList>
            <person name="Trinca V."/>
            <person name="Uliana J.V.C."/>
            <person name="Torres T.T."/>
            <person name="Ward R.J."/>
            <person name="Monesi N."/>
        </authorList>
    </citation>
    <scope>NUCLEOTIDE SEQUENCE</scope>
    <source>
        <strain evidence="16">HSMRA1968</strain>
        <tissue evidence="16">Whole embryos</tissue>
    </source>
</reference>
<name>A0A9Q0MR61_9DIPT</name>
<dbReference type="InterPro" id="IPR043136">
    <property type="entry name" value="B30.2/SPRY_sf"/>
</dbReference>
<evidence type="ECO:0000256" key="13">
    <source>
        <dbReference type="SAM" id="MobiDB-lite"/>
    </source>
</evidence>
<evidence type="ECO:0000256" key="1">
    <source>
        <dbReference type="ARBA" id="ARBA00004123"/>
    </source>
</evidence>
<dbReference type="PANTHER" id="PTHR12429">
    <property type="entry name" value="NEURALIZED"/>
    <property type="match status" value="1"/>
</dbReference>
<feature type="domain" description="NHR" evidence="15">
    <location>
        <begin position="258"/>
        <end position="413"/>
    </location>
</feature>
<evidence type="ECO:0000256" key="9">
    <source>
        <dbReference type="ARBA" id="ARBA00023242"/>
    </source>
</evidence>
<dbReference type="GO" id="GO:0003677">
    <property type="term" value="F:DNA binding"/>
    <property type="evidence" value="ECO:0007669"/>
    <property type="project" value="UniProtKB-KW"/>
</dbReference>
<dbReference type="Pfam" id="PF07177">
    <property type="entry name" value="Neuralized"/>
    <property type="match status" value="2"/>
</dbReference>
<proteinExistence type="predicted"/>
<organism evidence="16 17">
    <name type="scientific">Pseudolycoriella hygida</name>
    <dbReference type="NCBI Taxonomy" id="35572"/>
    <lineage>
        <taxon>Eukaryota</taxon>
        <taxon>Metazoa</taxon>
        <taxon>Ecdysozoa</taxon>
        <taxon>Arthropoda</taxon>
        <taxon>Hexapoda</taxon>
        <taxon>Insecta</taxon>
        <taxon>Pterygota</taxon>
        <taxon>Neoptera</taxon>
        <taxon>Endopterygota</taxon>
        <taxon>Diptera</taxon>
        <taxon>Nematocera</taxon>
        <taxon>Sciaroidea</taxon>
        <taxon>Sciaridae</taxon>
        <taxon>Pseudolycoriella</taxon>
    </lineage>
</organism>
<dbReference type="AlphaFoldDB" id="A0A9Q0MR61"/>
<feature type="compositionally biased region" description="Basic residues" evidence="13">
    <location>
        <begin position="22"/>
        <end position="32"/>
    </location>
</feature>
<keyword evidence="5 12" id="KW-0863">Zinc-finger</keyword>
<evidence type="ECO:0000256" key="11">
    <source>
        <dbReference type="ARBA" id="ARBA00068495"/>
    </source>
</evidence>
<dbReference type="Gene3D" id="2.60.120.920">
    <property type="match status" value="2"/>
</dbReference>
<evidence type="ECO:0000259" key="14">
    <source>
        <dbReference type="PROSITE" id="PS50089"/>
    </source>
</evidence>
<dbReference type="GO" id="GO:0007399">
    <property type="term" value="P:nervous system development"/>
    <property type="evidence" value="ECO:0007669"/>
    <property type="project" value="UniProtKB-KW"/>
</dbReference>
<dbReference type="FunFam" id="2.60.120.920:FF:000005">
    <property type="entry name" value="Putative E3 ubiquitin-protein ligase NEURL1B"/>
    <property type="match status" value="2"/>
</dbReference>
<comment type="function">
    <text evidence="10">Involved in neurogenesis. Interacts with other neurogenic proteins in the specification of the neuroblast versus epidermoblast cell fate.</text>
</comment>
<dbReference type="Gene3D" id="3.30.40.10">
    <property type="entry name" value="Zinc/RING finger domain, C3HC4 (zinc finger)"/>
    <property type="match status" value="1"/>
</dbReference>
<keyword evidence="8" id="KW-0238">DNA-binding</keyword>
<feature type="region of interest" description="Disordered" evidence="13">
    <location>
        <begin position="21"/>
        <end position="46"/>
    </location>
</feature>
<evidence type="ECO:0000313" key="17">
    <source>
        <dbReference type="Proteomes" id="UP001151699"/>
    </source>
</evidence>
<dbReference type="EMBL" id="WJQU01000004">
    <property type="protein sequence ID" value="KAJ6635640.1"/>
    <property type="molecule type" value="Genomic_DNA"/>
</dbReference>
<evidence type="ECO:0000256" key="2">
    <source>
        <dbReference type="ARBA" id="ARBA00022473"/>
    </source>
</evidence>
<accession>A0A9Q0MR61</accession>
<keyword evidence="7" id="KW-0524">Neurogenesis</keyword>
<feature type="domain" description="RING-type" evidence="14">
    <location>
        <begin position="591"/>
        <end position="632"/>
    </location>
</feature>
<dbReference type="GO" id="GO:0005634">
    <property type="term" value="C:nucleus"/>
    <property type="evidence" value="ECO:0007669"/>
    <property type="project" value="UniProtKB-SubCell"/>
</dbReference>
<dbReference type="CDD" id="cd16647">
    <property type="entry name" value="mRING-HC-C3HC5_NEU1"/>
    <property type="match status" value="1"/>
</dbReference>
<dbReference type="SMART" id="SM00588">
    <property type="entry name" value="NEUZ"/>
    <property type="match status" value="2"/>
</dbReference>
<keyword evidence="17" id="KW-1185">Reference proteome</keyword>
<dbReference type="PROSITE" id="PS51065">
    <property type="entry name" value="NHR"/>
    <property type="match status" value="2"/>
</dbReference>
<protein>
    <recommendedName>
        <fullName evidence="11">Protein neuralized</fullName>
    </recommendedName>
</protein>
<keyword evidence="3" id="KW-0479">Metal-binding</keyword>
<evidence type="ECO:0000256" key="3">
    <source>
        <dbReference type="ARBA" id="ARBA00022723"/>
    </source>
</evidence>
<dbReference type="Pfam" id="PF13920">
    <property type="entry name" value="zf-C3HC4_3"/>
    <property type="match status" value="1"/>
</dbReference>
<evidence type="ECO:0000259" key="15">
    <source>
        <dbReference type="PROSITE" id="PS51065"/>
    </source>
</evidence>
<evidence type="ECO:0000256" key="5">
    <source>
        <dbReference type="ARBA" id="ARBA00022771"/>
    </source>
</evidence>
<feature type="domain" description="NHR" evidence="15">
    <location>
        <begin position="46"/>
        <end position="200"/>
    </location>
</feature>
<dbReference type="OrthoDB" id="6078042at2759"/>
<dbReference type="GO" id="GO:0008270">
    <property type="term" value="F:zinc ion binding"/>
    <property type="evidence" value="ECO:0007669"/>
    <property type="project" value="UniProtKB-KW"/>
</dbReference>
<comment type="caution">
    <text evidence="16">The sequence shown here is derived from an EMBL/GenBank/DDBJ whole genome shotgun (WGS) entry which is preliminary data.</text>
</comment>
<feature type="non-terminal residue" evidence="16">
    <location>
        <position position="1"/>
    </location>
</feature>
<evidence type="ECO:0000256" key="7">
    <source>
        <dbReference type="ARBA" id="ARBA00022902"/>
    </source>
</evidence>
<keyword evidence="6" id="KW-0862">Zinc</keyword>
<gene>
    <name evidence="16" type="primary">neur</name>
    <name evidence="16" type="ORF">Bhyg_14226</name>
</gene>
<keyword evidence="9" id="KW-0539">Nucleus</keyword>
<evidence type="ECO:0000256" key="8">
    <source>
        <dbReference type="ARBA" id="ARBA00023125"/>
    </source>
</evidence>
<dbReference type="InterPro" id="IPR037962">
    <property type="entry name" value="Neuralized"/>
</dbReference>
<dbReference type="Proteomes" id="UP001151699">
    <property type="component" value="Chromosome C"/>
</dbReference>
<dbReference type="InterPro" id="IPR013083">
    <property type="entry name" value="Znf_RING/FYVE/PHD"/>
</dbReference>
<dbReference type="FunFam" id="3.30.40.10:FF:000441">
    <property type="entry name" value="Neuralized, isoform B"/>
    <property type="match status" value="1"/>
</dbReference>
<keyword evidence="2" id="KW-0217">Developmental protein</keyword>
<comment type="subcellular location">
    <subcellularLocation>
        <location evidence="1">Nucleus</location>
    </subcellularLocation>
</comment>
<dbReference type="GO" id="GO:0061630">
    <property type="term" value="F:ubiquitin protein ligase activity"/>
    <property type="evidence" value="ECO:0007669"/>
    <property type="project" value="TreeGrafter"/>
</dbReference>
<evidence type="ECO:0000256" key="4">
    <source>
        <dbReference type="ARBA" id="ARBA00022737"/>
    </source>
</evidence>
<dbReference type="PROSITE" id="PS50089">
    <property type="entry name" value="ZF_RING_2"/>
    <property type="match status" value="1"/>
</dbReference>
<dbReference type="InterPro" id="IPR001841">
    <property type="entry name" value="Znf_RING"/>
</dbReference>
<dbReference type="SMART" id="SM00184">
    <property type="entry name" value="RING"/>
    <property type="match status" value="1"/>
</dbReference>
<evidence type="ECO:0000256" key="6">
    <source>
        <dbReference type="ARBA" id="ARBA00022833"/>
    </source>
</evidence>